<gene>
    <name evidence="1" type="ORF">ISF26_23405</name>
</gene>
<dbReference type="EMBL" id="CP063845">
    <property type="protein sequence ID" value="UFP94639.1"/>
    <property type="molecule type" value="Genomic_DNA"/>
</dbReference>
<organism evidence="1 2">
    <name type="scientific">Gloeobacter morelensis MG652769</name>
    <dbReference type="NCBI Taxonomy" id="2781736"/>
    <lineage>
        <taxon>Bacteria</taxon>
        <taxon>Bacillati</taxon>
        <taxon>Cyanobacteriota</taxon>
        <taxon>Cyanophyceae</taxon>
        <taxon>Gloeobacterales</taxon>
        <taxon>Gloeobacteraceae</taxon>
        <taxon>Gloeobacter</taxon>
        <taxon>Gloeobacter morelensis</taxon>
    </lineage>
</organism>
<sequence>MAPARPAFPDPLPVELEPVCEALLAIAEKRRGNAVELLQMLRFLENFHHWLRDTYYMEALPTNRQELFDLLMQMEQQGNWPNLPRTQLRSLLARLTQSGPMGEDPH</sequence>
<evidence type="ECO:0000313" key="2">
    <source>
        <dbReference type="Proteomes" id="UP001054846"/>
    </source>
</evidence>
<dbReference type="Proteomes" id="UP001054846">
    <property type="component" value="Chromosome"/>
</dbReference>
<evidence type="ECO:0000313" key="1">
    <source>
        <dbReference type="EMBL" id="UFP94639.1"/>
    </source>
</evidence>
<dbReference type="RefSeq" id="WP_230841689.1">
    <property type="nucleotide sequence ID" value="NZ_CP063845.1"/>
</dbReference>
<name>A0ABY3PLZ9_9CYAN</name>
<protein>
    <submittedName>
        <fullName evidence="1">Uncharacterized protein</fullName>
    </submittedName>
</protein>
<accession>A0ABY3PLZ9</accession>
<reference evidence="1 2" key="1">
    <citation type="journal article" date="2021" name="Genome Biol. Evol.">
        <title>Complete Genome Sequencing of a Novel Gloeobacter Species from a Waterfall Cave in Mexico.</title>
        <authorList>
            <person name="Saw J.H."/>
            <person name="Cardona T."/>
            <person name="Montejano G."/>
        </authorList>
    </citation>
    <scope>NUCLEOTIDE SEQUENCE [LARGE SCALE GENOMIC DNA]</scope>
    <source>
        <strain evidence="1">MG652769</strain>
    </source>
</reference>
<keyword evidence="2" id="KW-1185">Reference proteome</keyword>
<proteinExistence type="predicted"/>